<dbReference type="Proteomes" id="UP001732700">
    <property type="component" value="Chromosome 4C"/>
</dbReference>
<evidence type="ECO:0000313" key="2">
    <source>
        <dbReference type="Proteomes" id="UP001732700"/>
    </source>
</evidence>
<proteinExistence type="predicted"/>
<name>A0ACD5WNR3_AVESA</name>
<reference evidence="1" key="2">
    <citation type="submission" date="2025-09" db="UniProtKB">
        <authorList>
            <consortium name="EnsemblPlants"/>
        </authorList>
    </citation>
    <scope>IDENTIFICATION</scope>
</reference>
<organism evidence="1 2">
    <name type="scientific">Avena sativa</name>
    <name type="common">Oat</name>
    <dbReference type="NCBI Taxonomy" id="4498"/>
    <lineage>
        <taxon>Eukaryota</taxon>
        <taxon>Viridiplantae</taxon>
        <taxon>Streptophyta</taxon>
        <taxon>Embryophyta</taxon>
        <taxon>Tracheophyta</taxon>
        <taxon>Spermatophyta</taxon>
        <taxon>Magnoliopsida</taxon>
        <taxon>Liliopsida</taxon>
        <taxon>Poales</taxon>
        <taxon>Poaceae</taxon>
        <taxon>BOP clade</taxon>
        <taxon>Pooideae</taxon>
        <taxon>Poodae</taxon>
        <taxon>Poeae</taxon>
        <taxon>Poeae Chloroplast Group 1 (Aveneae type)</taxon>
        <taxon>Aveninae</taxon>
        <taxon>Avena</taxon>
    </lineage>
</organism>
<protein>
    <submittedName>
        <fullName evidence="1">Uncharacterized protein</fullName>
    </submittedName>
</protein>
<evidence type="ECO:0000313" key="1">
    <source>
        <dbReference type="EnsemblPlants" id="AVESA.00010b.r2.4CG1266150.1.CDS"/>
    </source>
</evidence>
<accession>A0ACD5WNR3</accession>
<sequence length="847" mass="95726">MSHPKVSGACSVLLAPRRHTLLLLPGEAPLFAPMLRSGRHRRLTFARAVGNVSPSEKQRRLESFTGRSRHRPPAAHSIRTGIPPSSAYVETRLVGEDTRLQNVHKDGRVARIKKQLQKVELSPSSYDTAWVAMVPLPGSPGTPCFPQCVEWILLNQHDDGSWGINEFGSSANKDILSSTLACVLALKKWNVGHEHMRRGLHFIGRNFPIVMDEQISAPIGFNVIFPGMLRLAIAMGLQFPVRQADIDGALHLWEMEVKRQAGQKSCGREAYMSYVAEGLGNLLDWNEVMKFQRKNGSLFNSPSTTAAALIHNYDDKALGYLNLLISKFGSAVPTVYPLNIHCQLSMVDSLENIGISQHFSSEVKGILDMTYSFWLQRDEEIMLDVATCAMTFRLLRMNGYDVSSDELSHVAEASDFHNSLQGYLNDTKSILELYKASKVTISNDEPILDNIGSWSGSLLMQKLFSDGVPRISTSGEMEYALKFPFYATLERLEHKRNIEHFDDRGFHMLKTEYLPCRVNQELLSLAVEDFTFSQSIYQDELQHLDSWVKENRLDQLQFARQKLTYCYLSAAATIFPPELSDARISWAKNGVLTTVVDDFFDIGGSKEELENLIALVEKWDEHHKDDFYSEQVEIVFRALYTTVNQLGSMASAVQNRRVRNHLIETWLELLRSMMTEAEWQISQYVPTVEEYMTNGVVSFALGPIVLPALYFVEEKISGCVVKDQEHRELFRLMSTCGRLLNDIQGFEREGSEGKLNSVSLLVLHSGGSMSVEEAKEVIQQTILTCRRDLLRLVLKKDTVVPRACKELFWKMCKILHLFYFQTDGFSSPKEMASAVNAVINEPLKLSS</sequence>
<dbReference type="EnsemblPlants" id="AVESA.00010b.r2.4CG1266150.1">
    <property type="protein sequence ID" value="AVESA.00010b.r2.4CG1266150.1.CDS"/>
    <property type="gene ID" value="AVESA.00010b.r2.4CG1266150"/>
</dbReference>
<reference evidence="1" key="1">
    <citation type="submission" date="2021-05" db="EMBL/GenBank/DDBJ databases">
        <authorList>
            <person name="Scholz U."/>
            <person name="Mascher M."/>
            <person name="Fiebig A."/>
        </authorList>
    </citation>
    <scope>NUCLEOTIDE SEQUENCE [LARGE SCALE GENOMIC DNA]</scope>
</reference>
<keyword evidence="2" id="KW-1185">Reference proteome</keyword>